<sequence>MGGSDARAALFRTSGPPANMDLATESLSGPCC</sequence>
<evidence type="ECO:0000313" key="2">
    <source>
        <dbReference type="EMBL" id="ANH37295.1"/>
    </source>
</evidence>
<accession>A0A1A9GIL7</accession>
<dbReference type="STRING" id="1300347.I601_0849"/>
<dbReference type="KEGG" id="ndk:I601_0849"/>
<dbReference type="AlphaFoldDB" id="A0A1A9GIL7"/>
<organism evidence="2 3">
    <name type="scientific">Nocardioides dokdonensis FR1436</name>
    <dbReference type="NCBI Taxonomy" id="1300347"/>
    <lineage>
        <taxon>Bacteria</taxon>
        <taxon>Bacillati</taxon>
        <taxon>Actinomycetota</taxon>
        <taxon>Actinomycetes</taxon>
        <taxon>Propionibacteriales</taxon>
        <taxon>Nocardioidaceae</taxon>
        <taxon>Nocardioides</taxon>
    </lineage>
</organism>
<protein>
    <submittedName>
        <fullName evidence="2">Uncharacterized protein</fullName>
    </submittedName>
</protein>
<proteinExistence type="predicted"/>
<evidence type="ECO:0000313" key="3">
    <source>
        <dbReference type="Proteomes" id="UP000077868"/>
    </source>
</evidence>
<feature type="region of interest" description="Disordered" evidence="1">
    <location>
        <begin position="1"/>
        <end position="32"/>
    </location>
</feature>
<dbReference type="Proteomes" id="UP000077868">
    <property type="component" value="Chromosome"/>
</dbReference>
<keyword evidence="3" id="KW-1185">Reference proteome</keyword>
<reference evidence="2 3" key="1">
    <citation type="submission" date="2016-03" db="EMBL/GenBank/DDBJ databases">
        <title>Complete genome sequence of a soil Actinobacterium, Nocardioides dokdonensis FR1436.</title>
        <authorList>
            <person name="Kwon S.-K."/>
            <person name="Kim K."/>
            <person name="Kim J.F."/>
        </authorList>
    </citation>
    <scope>NUCLEOTIDE SEQUENCE [LARGE SCALE GENOMIC DNA]</scope>
    <source>
        <strain evidence="2 3">FR1436</strain>
    </source>
</reference>
<gene>
    <name evidence="2" type="ORF">I601_0849</name>
</gene>
<dbReference type="EMBL" id="CP015079">
    <property type="protein sequence ID" value="ANH37295.1"/>
    <property type="molecule type" value="Genomic_DNA"/>
</dbReference>
<evidence type="ECO:0000256" key="1">
    <source>
        <dbReference type="SAM" id="MobiDB-lite"/>
    </source>
</evidence>
<name>A0A1A9GIL7_9ACTN</name>